<proteinExistence type="predicted"/>
<accession>A0A378AB66</accession>
<reference evidence="1 2" key="1">
    <citation type="submission" date="2018-06" db="EMBL/GenBank/DDBJ databases">
        <authorList>
            <consortium name="Pathogen Informatics"/>
            <person name="Doyle S."/>
        </authorList>
    </citation>
    <scope>NUCLEOTIDE SEQUENCE [LARGE SCALE GENOMIC DNA]</scope>
    <source>
        <strain evidence="1 2">NCTC204</strain>
    </source>
</reference>
<name>A0A378AB66_KLEPN</name>
<sequence length="90" mass="10222">MSLTTYVIVPFGYGMHRFSLAKAKPWGPIEKILLGYIAKTPCTSTFLAKTSNLPRQLVVEMLIPLMKAGWIEIKPINDEYFFVTTNRGQK</sequence>
<dbReference type="InterPro" id="IPR036390">
    <property type="entry name" value="WH_DNA-bd_sf"/>
</dbReference>
<evidence type="ECO:0000313" key="1">
    <source>
        <dbReference type="EMBL" id="STV04790.1"/>
    </source>
</evidence>
<organism evidence="1 2">
    <name type="scientific">Klebsiella pneumoniae</name>
    <dbReference type="NCBI Taxonomy" id="573"/>
    <lineage>
        <taxon>Bacteria</taxon>
        <taxon>Pseudomonadati</taxon>
        <taxon>Pseudomonadota</taxon>
        <taxon>Gammaproteobacteria</taxon>
        <taxon>Enterobacterales</taxon>
        <taxon>Enterobacteriaceae</taxon>
        <taxon>Klebsiella/Raoultella group</taxon>
        <taxon>Klebsiella</taxon>
        <taxon>Klebsiella pneumoniae complex</taxon>
    </lineage>
</organism>
<evidence type="ECO:0000313" key="2">
    <source>
        <dbReference type="Proteomes" id="UP000255192"/>
    </source>
</evidence>
<dbReference type="EMBL" id="UGMD01000002">
    <property type="protein sequence ID" value="STV04790.1"/>
    <property type="molecule type" value="Genomic_DNA"/>
</dbReference>
<gene>
    <name evidence="1" type="ORF">NCTC204_03458</name>
</gene>
<dbReference type="SUPFAM" id="SSF46785">
    <property type="entry name" value="Winged helix' DNA-binding domain"/>
    <property type="match status" value="1"/>
</dbReference>
<evidence type="ECO:0008006" key="3">
    <source>
        <dbReference type="Google" id="ProtNLM"/>
    </source>
</evidence>
<dbReference type="Proteomes" id="UP000255192">
    <property type="component" value="Unassembled WGS sequence"/>
</dbReference>
<protein>
    <recommendedName>
        <fullName evidence="3">MarR family transcriptional regulator</fullName>
    </recommendedName>
</protein>
<dbReference type="AlphaFoldDB" id="A0A378AB66"/>